<dbReference type="Proteomes" id="UP001209878">
    <property type="component" value="Unassembled WGS sequence"/>
</dbReference>
<dbReference type="EMBL" id="JAODUO010001878">
    <property type="protein sequence ID" value="KAK2157426.1"/>
    <property type="molecule type" value="Genomic_DNA"/>
</dbReference>
<comment type="caution">
    <text evidence="1">The sequence shown here is derived from an EMBL/GenBank/DDBJ whole genome shotgun (WGS) entry which is preliminary data.</text>
</comment>
<name>A0AAD9JQL2_RIDPI</name>
<accession>A0AAD9JQL2</accession>
<keyword evidence="2" id="KW-1185">Reference proteome</keyword>
<protein>
    <submittedName>
        <fullName evidence="1">Uncharacterized protein</fullName>
    </submittedName>
</protein>
<evidence type="ECO:0000313" key="1">
    <source>
        <dbReference type="EMBL" id="KAK2157426.1"/>
    </source>
</evidence>
<dbReference type="AlphaFoldDB" id="A0AAD9JQL2"/>
<proteinExistence type="predicted"/>
<sequence>MHDWATFLSSFFKKVQGIKSHHHFYAGMTGVAMRDFCDTASSYHDLLKGDAPELCPATMPLEIKGLDMKRQWYLYHSICEYVSTEKQDLVCPLPEVSVRLLSPPHHVNVPALRLVEDEVADEERTENNQTGLGYSVC</sequence>
<evidence type="ECO:0000313" key="2">
    <source>
        <dbReference type="Proteomes" id="UP001209878"/>
    </source>
</evidence>
<reference evidence="1" key="1">
    <citation type="journal article" date="2023" name="Mol. Biol. Evol.">
        <title>Third-Generation Sequencing Reveals the Adaptive Role of the Epigenome in Three Deep-Sea Polychaetes.</title>
        <authorList>
            <person name="Perez M."/>
            <person name="Aroh O."/>
            <person name="Sun Y."/>
            <person name="Lan Y."/>
            <person name="Juniper S.K."/>
            <person name="Young C.R."/>
            <person name="Angers B."/>
            <person name="Qian P.Y."/>
        </authorList>
    </citation>
    <scope>NUCLEOTIDE SEQUENCE</scope>
    <source>
        <strain evidence="1">R07B-5</strain>
    </source>
</reference>
<organism evidence="1 2">
    <name type="scientific">Ridgeia piscesae</name>
    <name type="common">Tubeworm</name>
    <dbReference type="NCBI Taxonomy" id="27915"/>
    <lineage>
        <taxon>Eukaryota</taxon>
        <taxon>Metazoa</taxon>
        <taxon>Spiralia</taxon>
        <taxon>Lophotrochozoa</taxon>
        <taxon>Annelida</taxon>
        <taxon>Polychaeta</taxon>
        <taxon>Sedentaria</taxon>
        <taxon>Canalipalpata</taxon>
        <taxon>Sabellida</taxon>
        <taxon>Siboglinidae</taxon>
        <taxon>Ridgeia</taxon>
    </lineage>
</organism>
<gene>
    <name evidence="1" type="ORF">NP493_1878g00000</name>
</gene>